<dbReference type="Proteomes" id="UP000634780">
    <property type="component" value="Unassembled WGS sequence"/>
</dbReference>
<comment type="caution">
    <text evidence="2">The sequence shown here is derived from an EMBL/GenBank/DDBJ whole genome shotgun (WGS) entry which is preliminary data.</text>
</comment>
<dbReference type="SUPFAM" id="SSF53067">
    <property type="entry name" value="Actin-like ATPase domain"/>
    <property type="match status" value="2"/>
</dbReference>
<dbReference type="Gene3D" id="3.30.420.40">
    <property type="match status" value="2"/>
</dbReference>
<dbReference type="Gene3D" id="3.90.640.10">
    <property type="entry name" value="Actin, Chain A, domain 4"/>
    <property type="match status" value="1"/>
</dbReference>
<dbReference type="RefSeq" id="WP_190120217.1">
    <property type="nucleotide sequence ID" value="NZ_BMVR01000022.1"/>
</dbReference>
<accession>A0ABS0WYQ3</accession>
<dbReference type="PANTHER" id="PTHR14187">
    <property type="entry name" value="ALPHA KINASE/ELONGATION FACTOR 2 KINASE"/>
    <property type="match status" value="1"/>
</dbReference>
<dbReference type="EMBL" id="JAEKOZ010000001">
    <property type="protein sequence ID" value="MBJ3806067.1"/>
    <property type="molecule type" value="Genomic_DNA"/>
</dbReference>
<keyword evidence="3" id="KW-1185">Reference proteome</keyword>
<reference evidence="2 3" key="1">
    <citation type="submission" date="2020-12" db="EMBL/GenBank/DDBJ databases">
        <title>Streptomyces typhae sp. nov., a novel endophytic actinomycete isolated from the root of cattail pollen (Typha angustifolia L.).</title>
        <authorList>
            <person name="Peng C."/>
            <person name="Liu C."/>
        </authorList>
    </citation>
    <scope>NUCLEOTIDE SEQUENCE [LARGE SCALE GENOMIC DNA]</scope>
    <source>
        <strain evidence="2 3">JCM 4753</strain>
    </source>
</reference>
<sequence>MGARFRVAAAIDFGTHASGYAWTAVSRDHADPRRRDIVDRENWPETTEKRYPKTRSALLLDSSGAVLAWGHPAVRAARPPGSRLVTGMKMSLRPADDPSRPAPGNRVPRALDDDLSRPVPLIATYLERLRAAAVAEITAAGGYRESDIRWCLTVPAIWSQAALGAMREAAETAGFPAGHDTLLLEPEPDMAALYCAVKELAPTGPVRSLLGAFRRSGQRFVVADCGGGTVDVVAYEVLGDGSLAQLRRPSGGAFGATYTTNGFIKDVLGSRFLDQTNLERLTRYHWTEFQELLSDWETHRNRFTVGSRESVALRVDGLHGLLSPDDLRHLGEVQGGKGDRLVVRPKEMADLLEAAVGGILPLIDAHVETAAEGGGAARPDVYLVGGFSKSPYLRERVRAHVGKRARVFMPDRPERAVLHGAVHRCYASAVREGDDVAAGTGGGIGARRSGPDITERCALYTYGARVSVPYEDADGAQDRALEHNDEGRPFCPDRFLRFVTIGRRVGVGHEVAHRNLVPIRADRTHMTVDFYATHAPDPRYYDSAPAKRIGDITVDLSSCMHLPRESREVDVHLSFGRAEITVRAVNRHDGQAVDATLDLDPEF</sequence>
<organism evidence="2 3">
    <name type="scientific">Streptomyces flavofungini</name>
    <dbReference type="NCBI Taxonomy" id="68200"/>
    <lineage>
        <taxon>Bacteria</taxon>
        <taxon>Bacillati</taxon>
        <taxon>Actinomycetota</taxon>
        <taxon>Actinomycetes</taxon>
        <taxon>Kitasatosporales</taxon>
        <taxon>Streptomycetaceae</taxon>
        <taxon>Streptomyces</taxon>
    </lineage>
</organism>
<name>A0ABS0WYQ3_9ACTN</name>
<dbReference type="InterPro" id="IPR043129">
    <property type="entry name" value="ATPase_NBD"/>
</dbReference>
<evidence type="ECO:0000313" key="3">
    <source>
        <dbReference type="Proteomes" id="UP000634780"/>
    </source>
</evidence>
<gene>
    <name evidence="2" type="ORF">JGB26_02840</name>
</gene>
<evidence type="ECO:0000313" key="2">
    <source>
        <dbReference type="EMBL" id="MBJ3806067.1"/>
    </source>
</evidence>
<evidence type="ECO:0008006" key="4">
    <source>
        <dbReference type="Google" id="ProtNLM"/>
    </source>
</evidence>
<dbReference type="PANTHER" id="PTHR14187:SF5">
    <property type="entry name" value="HEAT SHOCK 70 KDA PROTEIN 12A"/>
    <property type="match status" value="1"/>
</dbReference>
<evidence type="ECO:0000256" key="1">
    <source>
        <dbReference type="SAM" id="MobiDB-lite"/>
    </source>
</evidence>
<feature type="region of interest" description="Disordered" evidence="1">
    <location>
        <begin position="91"/>
        <end position="113"/>
    </location>
</feature>
<proteinExistence type="predicted"/>
<protein>
    <recommendedName>
        <fullName evidence="4">Hsp70 family protein</fullName>
    </recommendedName>
</protein>